<name>A0A195CRC1_9HYME</name>
<protein>
    <submittedName>
        <fullName evidence="2">Uncharacterized protein</fullName>
    </submittedName>
</protein>
<feature type="transmembrane region" description="Helical" evidence="1">
    <location>
        <begin position="82"/>
        <end position="99"/>
    </location>
</feature>
<sequence length="151" mass="18178">LKELKICLRKISIVDNTLEALGAPKEYQMLRNWIIRIIIGWIAIIYIVLGIHLLKMYIFSYNFELFTTASIIFIMFHYPESVIMLNVLICGTVFGYLSSRFHQINNRLHVLYFNLFENNTDYRYKRQNRSILACQWVTRAKDRKQYIWIIM</sequence>
<organism evidence="2 3">
    <name type="scientific">Cyphomyrmex costatus</name>
    <dbReference type="NCBI Taxonomy" id="456900"/>
    <lineage>
        <taxon>Eukaryota</taxon>
        <taxon>Metazoa</taxon>
        <taxon>Ecdysozoa</taxon>
        <taxon>Arthropoda</taxon>
        <taxon>Hexapoda</taxon>
        <taxon>Insecta</taxon>
        <taxon>Pterygota</taxon>
        <taxon>Neoptera</taxon>
        <taxon>Endopterygota</taxon>
        <taxon>Hymenoptera</taxon>
        <taxon>Apocrita</taxon>
        <taxon>Aculeata</taxon>
        <taxon>Formicoidea</taxon>
        <taxon>Formicidae</taxon>
        <taxon>Myrmicinae</taxon>
        <taxon>Cyphomyrmex</taxon>
    </lineage>
</organism>
<reference evidence="2 3" key="1">
    <citation type="submission" date="2016-03" db="EMBL/GenBank/DDBJ databases">
        <title>Cyphomyrmex costatus WGS genome.</title>
        <authorList>
            <person name="Nygaard S."/>
            <person name="Hu H."/>
            <person name="Boomsma J."/>
            <person name="Zhang G."/>
        </authorList>
    </citation>
    <scope>NUCLEOTIDE SEQUENCE [LARGE SCALE GENOMIC DNA]</scope>
    <source>
        <strain evidence="2">MS0001</strain>
        <tissue evidence="2">Whole body</tissue>
    </source>
</reference>
<feature type="transmembrane region" description="Helical" evidence="1">
    <location>
        <begin position="33"/>
        <end position="51"/>
    </location>
</feature>
<feature type="non-terminal residue" evidence="2">
    <location>
        <position position="1"/>
    </location>
</feature>
<gene>
    <name evidence="2" type="ORF">ALC62_06052</name>
</gene>
<evidence type="ECO:0000256" key="1">
    <source>
        <dbReference type="SAM" id="Phobius"/>
    </source>
</evidence>
<dbReference type="AlphaFoldDB" id="A0A195CRC1"/>
<accession>A0A195CRC1</accession>
<keyword evidence="1" id="KW-1133">Transmembrane helix</keyword>
<dbReference type="EMBL" id="KQ977381">
    <property type="protein sequence ID" value="KYN03185.1"/>
    <property type="molecule type" value="Genomic_DNA"/>
</dbReference>
<dbReference type="Proteomes" id="UP000078542">
    <property type="component" value="Unassembled WGS sequence"/>
</dbReference>
<keyword evidence="3" id="KW-1185">Reference proteome</keyword>
<keyword evidence="1" id="KW-0472">Membrane</keyword>
<evidence type="ECO:0000313" key="3">
    <source>
        <dbReference type="Proteomes" id="UP000078542"/>
    </source>
</evidence>
<proteinExistence type="predicted"/>
<keyword evidence="1" id="KW-0812">Transmembrane</keyword>
<evidence type="ECO:0000313" key="2">
    <source>
        <dbReference type="EMBL" id="KYN03185.1"/>
    </source>
</evidence>